<protein>
    <submittedName>
        <fullName evidence="2">Uncharacterized protein</fullName>
    </submittedName>
</protein>
<evidence type="ECO:0000313" key="2">
    <source>
        <dbReference type="EMBL" id="EDW76273.1"/>
    </source>
</evidence>
<dbReference type="InParanoid" id="B4MUS8"/>
<keyword evidence="1" id="KW-1133">Transmembrane helix</keyword>
<keyword evidence="3" id="KW-1185">Reference proteome</keyword>
<evidence type="ECO:0000313" key="3">
    <source>
        <dbReference type="Proteomes" id="UP000007798"/>
    </source>
</evidence>
<organism evidence="2 3">
    <name type="scientific">Drosophila willistoni</name>
    <name type="common">Fruit fly</name>
    <dbReference type="NCBI Taxonomy" id="7260"/>
    <lineage>
        <taxon>Eukaryota</taxon>
        <taxon>Metazoa</taxon>
        <taxon>Ecdysozoa</taxon>
        <taxon>Arthropoda</taxon>
        <taxon>Hexapoda</taxon>
        <taxon>Insecta</taxon>
        <taxon>Pterygota</taxon>
        <taxon>Neoptera</taxon>
        <taxon>Endopterygota</taxon>
        <taxon>Diptera</taxon>
        <taxon>Brachycera</taxon>
        <taxon>Muscomorpha</taxon>
        <taxon>Ephydroidea</taxon>
        <taxon>Drosophilidae</taxon>
        <taxon>Drosophila</taxon>
        <taxon>Sophophora</taxon>
    </lineage>
</organism>
<dbReference type="Proteomes" id="UP000007798">
    <property type="component" value="Unassembled WGS sequence"/>
</dbReference>
<proteinExistence type="predicted"/>
<keyword evidence="1" id="KW-0472">Membrane</keyword>
<evidence type="ECO:0000256" key="1">
    <source>
        <dbReference type="SAM" id="Phobius"/>
    </source>
</evidence>
<feature type="transmembrane region" description="Helical" evidence="1">
    <location>
        <begin position="24"/>
        <end position="50"/>
    </location>
</feature>
<sequence length="87" mass="9938">MDFSDYFAKQILIFHYHLNTDYGLLVKVATCIAFGALCGSLRSLITLIVYQVALRLESRQSSSMSQQYMCDYDDSDMDLDDGYTDLN</sequence>
<dbReference type="HOGENOM" id="CLU_161579_0_0_1"/>
<dbReference type="PhylomeDB" id="B4MUS8"/>
<dbReference type="AlphaFoldDB" id="B4MUS8"/>
<dbReference type="OrthoDB" id="7864495at2759"/>
<keyword evidence="1" id="KW-0812">Transmembrane</keyword>
<name>B4MUS8_DROWI</name>
<reference evidence="2 3" key="1">
    <citation type="journal article" date="2007" name="Nature">
        <title>Evolution of genes and genomes on the Drosophila phylogeny.</title>
        <authorList>
            <consortium name="Drosophila 12 Genomes Consortium"/>
            <person name="Clark A.G."/>
            <person name="Eisen M.B."/>
            <person name="Smith D.R."/>
            <person name="Bergman C.M."/>
            <person name="Oliver B."/>
            <person name="Markow T.A."/>
            <person name="Kaufman T.C."/>
            <person name="Kellis M."/>
            <person name="Gelbart W."/>
            <person name="Iyer V.N."/>
            <person name="Pollard D.A."/>
            <person name="Sackton T.B."/>
            <person name="Larracuente A.M."/>
            <person name="Singh N.D."/>
            <person name="Abad J.P."/>
            <person name="Abt D.N."/>
            <person name="Adryan B."/>
            <person name="Aguade M."/>
            <person name="Akashi H."/>
            <person name="Anderson W.W."/>
            <person name="Aquadro C.F."/>
            <person name="Ardell D.H."/>
            <person name="Arguello R."/>
            <person name="Artieri C.G."/>
            <person name="Barbash D.A."/>
            <person name="Barker D."/>
            <person name="Barsanti P."/>
            <person name="Batterham P."/>
            <person name="Batzoglou S."/>
            <person name="Begun D."/>
            <person name="Bhutkar A."/>
            <person name="Blanco E."/>
            <person name="Bosak S.A."/>
            <person name="Bradley R.K."/>
            <person name="Brand A.D."/>
            <person name="Brent M.R."/>
            <person name="Brooks A.N."/>
            <person name="Brown R.H."/>
            <person name="Butlin R.K."/>
            <person name="Caggese C."/>
            <person name="Calvi B.R."/>
            <person name="Bernardo de Carvalho A."/>
            <person name="Caspi A."/>
            <person name="Castrezana S."/>
            <person name="Celniker S.E."/>
            <person name="Chang J.L."/>
            <person name="Chapple C."/>
            <person name="Chatterji S."/>
            <person name="Chinwalla A."/>
            <person name="Civetta A."/>
            <person name="Clifton S.W."/>
            <person name="Comeron J.M."/>
            <person name="Costello J.C."/>
            <person name="Coyne J.A."/>
            <person name="Daub J."/>
            <person name="David R.G."/>
            <person name="Delcher A.L."/>
            <person name="Delehaunty K."/>
            <person name="Do C.B."/>
            <person name="Ebling H."/>
            <person name="Edwards K."/>
            <person name="Eickbush T."/>
            <person name="Evans J.D."/>
            <person name="Filipski A."/>
            <person name="Findeiss S."/>
            <person name="Freyhult E."/>
            <person name="Fulton L."/>
            <person name="Fulton R."/>
            <person name="Garcia A.C."/>
            <person name="Gardiner A."/>
            <person name="Garfield D.A."/>
            <person name="Garvin B.E."/>
            <person name="Gibson G."/>
            <person name="Gilbert D."/>
            <person name="Gnerre S."/>
            <person name="Godfrey J."/>
            <person name="Good R."/>
            <person name="Gotea V."/>
            <person name="Gravely B."/>
            <person name="Greenberg A.J."/>
            <person name="Griffiths-Jones S."/>
            <person name="Gross S."/>
            <person name="Guigo R."/>
            <person name="Gustafson E.A."/>
            <person name="Haerty W."/>
            <person name="Hahn M.W."/>
            <person name="Halligan D.L."/>
            <person name="Halpern A.L."/>
            <person name="Halter G.M."/>
            <person name="Han M.V."/>
            <person name="Heger A."/>
            <person name="Hillier L."/>
            <person name="Hinrichs A.S."/>
            <person name="Holmes I."/>
            <person name="Hoskins R.A."/>
            <person name="Hubisz M.J."/>
            <person name="Hultmark D."/>
            <person name="Huntley M.A."/>
            <person name="Jaffe D.B."/>
            <person name="Jagadeeshan S."/>
            <person name="Jeck W.R."/>
            <person name="Johnson J."/>
            <person name="Jones C.D."/>
            <person name="Jordan W.C."/>
            <person name="Karpen G.H."/>
            <person name="Kataoka E."/>
            <person name="Keightley P.D."/>
            <person name="Kheradpour P."/>
            <person name="Kirkness E.F."/>
            <person name="Koerich L.B."/>
            <person name="Kristiansen K."/>
            <person name="Kudrna D."/>
            <person name="Kulathinal R.J."/>
            <person name="Kumar S."/>
            <person name="Kwok R."/>
            <person name="Lander E."/>
            <person name="Langley C.H."/>
            <person name="Lapoint R."/>
            <person name="Lazzaro B.P."/>
            <person name="Lee S.J."/>
            <person name="Levesque L."/>
            <person name="Li R."/>
            <person name="Lin C.F."/>
            <person name="Lin M.F."/>
            <person name="Lindblad-Toh K."/>
            <person name="Llopart A."/>
            <person name="Long M."/>
            <person name="Low L."/>
            <person name="Lozovsky E."/>
            <person name="Lu J."/>
            <person name="Luo M."/>
            <person name="Machado C.A."/>
            <person name="Makalowski W."/>
            <person name="Marzo M."/>
            <person name="Matsuda M."/>
            <person name="Matzkin L."/>
            <person name="McAllister B."/>
            <person name="McBride C.S."/>
            <person name="McKernan B."/>
            <person name="McKernan K."/>
            <person name="Mendez-Lago M."/>
            <person name="Minx P."/>
            <person name="Mollenhauer M.U."/>
            <person name="Montooth K."/>
            <person name="Mount S.M."/>
            <person name="Mu X."/>
            <person name="Myers E."/>
            <person name="Negre B."/>
            <person name="Newfeld S."/>
            <person name="Nielsen R."/>
            <person name="Noor M.A."/>
            <person name="O'Grady P."/>
            <person name="Pachter L."/>
            <person name="Papaceit M."/>
            <person name="Parisi M.J."/>
            <person name="Parisi M."/>
            <person name="Parts L."/>
            <person name="Pedersen J.S."/>
            <person name="Pesole G."/>
            <person name="Phillippy A.M."/>
            <person name="Ponting C.P."/>
            <person name="Pop M."/>
            <person name="Porcelli D."/>
            <person name="Powell J.R."/>
            <person name="Prohaska S."/>
            <person name="Pruitt K."/>
            <person name="Puig M."/>
            <person name="Quesneville H."/>
            <person name="Ram K.R."/>
            <person name="Rand D."/>
            <person name="Rasmussen M.D."/>
            <person name="Reed L.K."/>
            <person name="Reenan R."/>
            <person name="Reily A."/>
            <person name="Remington K.A."/>
            <person name="Rieger T.T."/>
            <person name="Ritchie M.G."/>
            <person name="Robin C."/>
            <person name="Rogers Y.H."/>
            <person name="Rohde C."/>
            <person name="Rozas J."/>
            <person name="Rubenfield M.J."/>
            <person name="Ruiz A."/>
            <person name="Russo S."/>
            <person name="Salzberg S.L."/>
            <person name="Sanchez-Gracia A."/>
            <person name="Saranga D.J."/>
            <person name="Sato H."/>
            <person name="Schaeffer S.W."/>
            <person name="Schatz M.C."/>
            <person name="Schlenke T."/>
            <person name="Schwartz R."/>
            <person name="Segarra C."/>
            <person name="Singh R.S."/>
            <person name="Sirot L."/>
            <person name="Sirota M."/>
            <person name="Sisneros N.B."/>
            <person name="Smith C.D."/>
            <person name="Smith T.F."/>
            <person name="Spieth J."/>
            <person name="Stage D.E."/>
            <person name="Stark A."/>
            <person name="Stephan W."/>
            <person name="Strausberg R.L."/>
            <person name="Strempel S."/>
            <person name="Sturgill D."/>
            <person name="Sutton G."/>
            <person name="Sutton G.G."/>
            <person name="Tao W."/>
            <person name="Teichmann S."/>
            <person name="Tobari Y.N."/>
            <person name="Tomimura Y."/>
            <person name="Tsolas J.M."/>
            <person name="Valente V.L."/>
            <person name="Venter E."/>
            <person name="Venter J.C."/>
            <person name="Vicario S."/>
            <person name="Vieira F.G."/>
            <person name="Vilella A.J."/>
            <person name="Villasante A."/>
            <person name="Walenz B."/>
            <person name="Wang J."/>
            <person name="Wasserman M."/>
            <person name="Watts T."/>
            <person name="Wilson D."/>
            <person name="Wilson R.K."/>
            <person name="Wing R.A."/>
            <person name="Wolfner M.F."/>
            <person name="Wong A."/>
            <person name="Wong G.K."/>
            <person name="Wu C.I."/>
            <person name="Wu G."/>
            <person name="Yamamoto D."/>
            <person name="Yang H.P."/>
            <person name="Yang S.P."/>
            <person name="Yorke J.A."/>
            <person name="Yoshida K."/>
            <person name="Zdobnov E."/>
            <person name="Zhang P."/>
            <person name="Zhang Y."/>
            <person name="Zimin A.V."/>
            <person name="Baldwin J."/>
            <person name="Abdouelleil A."/>
            <person name="Abdulkadir J."/>
            <person name="Abebe A."/>
            <person name="Abera B."/>
            <person name="Abreu J."/>
            <person name="Acer S.C."/>
            <person name="Aftuck L."/>
            <person name="Alexander A."/>
            <person name="An P."/>
            <person name="Anderson E."/>
            <person name="Anderson S."/>
            <person name="Arachi H."/>
            <person name="Azer M."/>
            <person name="Bachantsang P."/>
            <person name="Barry A."/>
            <person name="Bayul T."/>
            <person name="Berlin A."/>
            <person name="Bessette D."/>
            <person name="Bloom T."/>
            <person name="Blye J."/>
            <person name="Boguslavskiy L."/>
            <person name="Bonnet C."/>
            <person name="Boukhgalter B."/>
            <person name="Bourzgui I."/>
            <person name="Brown A."/>
            <person name="Cahill P."/>
            <person name="Channer S."/>
            <person name="Cheshatsang Y."/>
            <person name="Chuda L."/>
            <person name="Citroen M."/>
            <person name="Collymore A."/>
            <person name="Cooke P."/>
            <person name="Costello M."/>
            <person name="D'Aco K."/>
            <person name="Daza R."/>
            <person name="De Haan G."/>
            <person name="DeGray S."/>
            <person name="DeMaso C."/>
            <person name="Dhargay N."/>
            <person name="Dooley K."/>
            <person name="Dooley E."/>
            <person name="Doricent M."/>
            <person name="Dorje P."/>
            <person name="Dorjee K."/>
            <person name="Dupes A."/>
            <person name="Elong R."/>
            <person name="Falk J."/>
            <person name="Farina A."/>
            <person name="Faro S."/>
            <person name="Ferguson D."/>
            <person name="Fisher S."/>
            <person name="Foley C.D."/>
            <person name="Franke A."/>
            <person name="Friedrich D."/>
            <person name="Gadbois L."/>
            <person name="Gearin G."/>
            <person name="Gearin C.R."/>
            <person name="Giannoukos G."/>
            <person name="Goode T."/>
            <person name="Graham J."/>
            <person name="Grandbois E."/>
            <person name="Grewal S."/>
            <person name="Gyaltsen K."/>
            <person name="Hafez N."/>
            <person name="Hagos B."/>
            <person name="Hall J."/>
            <person name="Henson C."/>
            <person name="Hollinger A."/>
            <person name="Honan T."/>
            <person name="Huard M.D."/>
            <person name="Hughes L."/>
            <person name="Hurhula B."/>
            <person name="Husby M.E."/>
            <person name="Kamat A."/>
            <person name="Kanga B."/>
            <person name="Kashin S."/>
            <person name="Khazanovich D."/>
            <person name="Kisner P."/>
            <person name="Lance K."/>
            <person name="Lara M."/>
            <person name="Lee W."/>
            <person name="Lennon N."/>
            <person name="Letendre F."/>
            <person name="LeVine R."/>
            <person name="Lipovsky A."/>
            <person name="Liu X."/>
            <person name="Liu J."/>
            <person name="Liu S."/>
            <person name="Lokyitsang T."/>
            <person name="Lokyitsang Y."/>
            <person name="Lubonja R."/>
            <person name="Lui A."/>
            <person name="MacDonald P."/>
            <person name="Magnisalis V."/>
            <person name="Maru K."/>
            <person name="Matthews C."/>
            <person name="McCusker W."/>
            <person name="McDonough S."/>
            <person name="Mehta T."/>
            <person name="Meldrim J."/>
            <person name="Meneus L."/>
            <person name="Mihai O."/>
            <person name="Mihalev A."/>
            <person name="Mihova T."/>
            <person name="Mittelman R."/>
            <person name="Mlenga V."/>
            <person name="Montmayeur A."/>
            <person name="Mulrain L."/>
            <person name="Navidi A."/>
            <person name="Naylor J."/>
            <person name="Negash T."/>
            <person name="Nguyen T."/>
            <person name="Nguyen N."/>
            <person name="Nicol R."/>
            <person name="Norbu C."/>
            <person name="Norbu N."/>
            <person name="Novod N."/>
            <person name="O'Neill B."/>
            <person name="Osman S."/>
            <person name="Markiewicz E."/>
            <person name="Oyono O.L."/>
            <person name="Patti C."/>
            <person name="Phunkhang P."/>
            <person name="Pierre F."/>
            <person name="Priest M."/>
            <person name="Raghuraman S."/>
            <person name="Rege F."/>
            <person name="Reyes R."/>
            <person name="Rise C."/>
            <person name="Rogov P."/>
            <person name="Ross K."/>
            <person name="Ryan E."/>
            <person name="Settipalli S."/>
            <person name="Shea T."/>
            <person name="Sherpa N."/>
            <person name="Shi L."/>
            <person name="Shih D."/>
            <person name="Sparrow T."/>
            <person name="Spaulding J."/>
            <person name="Stalker J."/>
            <person name="Stange-Thomann N."/>
            <person name="Stavropoulos S."/>
            <person name="Stone C."/>
            <person name="Strader C."/>
            <person name="Tesfaye S."/>
            <person name="Thomson T."/>
            <person name="Thoulutsang Y."/>
            <person name="Thoulutsang D."/>
            <person name="Topham K."/>
            <person name="Topping I."/>
            <person name="Tsamla T."/>
            <person name="Vassiliev H."/>
            <person name="Vo A."/>
            <person name="Wangchuk T."/>
            <person name="Wangdi T."/>
            <person name="Weiand M."/>
            <person name="Wilkinson J."/>
            <person name="Wilson A."/>
            <person name="Yadav S."/>
            <person name="Young G."/>
            <person name="Yu Q."/>
            <person name="Zembek L."/>
            <person name="Zhong D."/>
            <person name="Zimmer A."/>
            <person name="Zwirko Z."/>
            <person name="Jaffe D.B."/>
            <person name="Alvarez P."/>
            <person name="Brockman W."/>
            <person name="Butler J."/>
            <person name="Chin C."/>
            <person name="Gnerre S."/>
            <person name="Grabherr M."/>
            <person name="Kleber M."/>
            <person name="Mauceli E."/>
            <person name="MacCallum I."/>
        </authorList>
    </citation>
    <scope>NUCLEOTIDE SEQUENCE [LARGE SCALE GENOMIC DNA]</scope>
    <source>
        <strain evidence="3">Tucson 14030-0811.24</strain>
    </source>
</reference>
<gene>
    <name evidence="2" type="primary">Dwil\GK14751</name>
    <name evidence="2" type="ORF">Dwil_GK14751</name>
</gene>
<dbReference type="EMBL" id="CH963857">
    <property type="protein sequence ID" value="EDW76273.1"/>
    <property type="molecule type" value="Genomic_DNA"/>
</dbReference>
<accession>B4MUS8</accession>